<dbReference type="EMBL" id="JWZT01004054">
    <property type="protein sequence ID" value="KII64962.1"/>
    <property type="molecule type" value="Genomic_DNA"/>
</dbReference>
<organism evidence="1 2">
    <name type="scientific">Thelohanellus kitauei</name>
    <name type="common">Myxosporean</name>
    <dbReference type="NCBI Taxonomy" id="669202"/>
    <lineage>
        <taxon>Eukaryota</taxon>
        <taxon>Metazoa</taxon>
        <taxon>Cnidaria</taxon>
        <taxon>Myxozoa</taxon>
        <taxon>Myxosporea</taxon>
        <taxon>Bivalvulida</taxon>
        <taxon>Platysporina</taxon>
        <taxon>Myxobolidae</taxon>
        <taxon>Thelohanellus</taxon>
    </lineage>
</organism>
<evidence type="ECO:0000313" key="1">
    <source>
        <dbReference type="EMBL" id="KII64962.1"/>
    </source>
</evidence>
<accession>A0A0C2MTC4</accession>
<dbReference type="Proteomes" id="UP000031668">
    <property type="component" value="Unassembled WGS sequence"/>
</dbReference>
<sequence>MFVRVMYVGVAIILARNFDYHNKSIPYLCVKQHFEMKYVLAILFTLSHINPHPLFQFCLGYFSVFCLFDIFHGVHGPKHAILSGLIDEGSWFNGINVTIERLMGAAELSIIFTEYRWNLLGKVWGGCRRRMGLIVDVTSKDTVRYDRASEFVAR</sequence>
<evidence type="ECO:0000313" key="2">
    <source>
        <dbReference type="Proteomes" id="UP000031668"/>
    </source>
</evidence>
<reference evidence="1 2" key="1">
    <citation type="journal article" date="2014" name="Genome Biol. Evol.">
        <title>The genome of the myxosporean Thelohanellus kitauei shows adaptations to nutrient acquisition within its fish host.</title>
        <authorList>
            <person name="Yang Y."/>
            <person name="Xiong J."/>
            <person name="Zhou Z."/>
            <person name="Huo F."/>
            <person name="Miao W."/>
            <person name="Ran C."/>
            <person name="Liu Y."/>
            <person name="Zhang J."/>
            <person name="Feng J."/>
            <person name="Wang M."/>
            <person name="Wang M."/>
            <person name="Wang L."/>
            <person name="Yao B."/>
        </authorList>
    </citation>
    <scope>NUCLEOTIDE SEQUENCE [LARGE SCALE GENOMIC DNA]</scope>
    <source>
        <strain evidence="1">Wuqing</strain>
    </source>
</reference>
<proteinExistence type="predicted"/>
<keyword evidence="2" id="KW-1185">Reference proteome</keyword>
<comment type="caution">
    <text evidence="1">The sequence shown here is derived from an EMBL/GenBank/DDBJ whole genome shotgun (WGS) entry which is preliminary data.</text>
</comment>
<protein>
    <submittedName>
        <fullName evidence="1">Uncharacterized protein</fullName>
    </submittedName>
</protein>
<dbReference type="AlphaFoldDB" id="A0A0C2MTC4"/>
<name>A0A0C2MTC4_THEKT</name>
<gene>
    <name evidence="1" type="ORF">RF11_15571</name>
</gene>